<dbReference type="PROSITE" id="PS50931">
    <property type="entry name" value="HTH_LYSR"/>
    <property type="match status" value="1"/>
</dbReference>
<dbReference type="InterPro" id="IPR005119">
    <property type="entry name" value="LysR_subst-bd"/>
</dbReference>
<name>A0A975FWE4_9CAUL</name>
<feature type="domain" description="HTH lysR-type" evidence="5">
    <location>
        <begin position="1"/>
        <end position="59"/>
    </location>
</feature>
<evidence type="ECO:0000313" key="7">
    <source>
        <dbReference type="Proteomes" id="UP000676409"/>
    </source>
</evidence>
<dbReference type="RefSeq" id="WP_211936766.1">
    <property type="nucleotide sequence ID" value="NZ_CP073078.1"/>
</dbReference>
<dbReference type="GO" id="GO:0006351">
    <property type="term" value="P:DNA-templated transcription"/>
    <property type="evidence" value="ECO:0007669"/>
    <property type="project" value="TreeGrafter"/>
</dbReference>
<dbReference type="PANTHER" id="PTHR30537">
    <property type="entry name" value="HTH-TYPE TRANSCRIPTIONAL REGULATOR"/>
    <property type="match status" value="1"/>
</dbReference>
<dbReference type="Pfam" id="PF03466">
    <property type="entry name" value="LysR_substrate"/>
    <property type="match status" value="1"/>
</dbReference>
<dbReference type="FunFam" id="1.10.10.10:FF:000001">
    <property type="entry name" value="LysR family transcriptional regulator"/>
    <property type="match status" value="1"/>
</dbReference>
<organism evidence="6 7">
    <name type="scientific">Phenylobacterium montanum</name>
    <dbReference type="NCBI Taxonomy" id="2823693"/>
    <lineage>
        <taxon>Bacteria</taxon>
        <taxon>Pseudomonadati</taxon>
        <taxon>Pseudomonadota</taxon>
        <taxon>Alphaproteobacteria</taxon>
        <taxon>Caulobacterales</taxon>
        <taxon>Caulobacteraceae</taxon>
        <taxon>Phenylobacterium</taxon>
    </lineage>
</organism>
<dbReference type="InterPro" id="IPR058163">
    <property type="entry name" value="LysR-type_TF_proteobact-type"/>
</dbReference>
<evidence type="ECO:0000256" key="3">
    <source>
        <dbReference type="ARBA" id="ARBA00023125"/>
    </source>
</evidence>
<dbReference type="InterPro" id="IPR000847">
    <property type="entry name" value="LysR_HTH_N"/>
</dbReference>
<evidence type="ECO:0000256" key="1">
    <source>
        <dbReference type="ARBA" id="ARBA00009437"/>
    </source>
</evidence>
<dbReference type="Gene3D" id="1.10.10.10">
    <property type="entry name" value="Winged helix-like DNA-binding domain superfamily/Winged helix DNA-binding domain"/>
    <property type="match status" value="1"/>
</dbReference>
<dbReference type="GO" id="GO:0003700">
    <property type="term" value="F:DNA-binding transcription factor activity"/>
    <property type="evidence" value="ECO:0007669"/>
    <property type="project" value="InterPro"/>
</dbReference>
<proteinExistence type="inferred from homology"/>
<dbReference type="InterPro" id="IPR036390">
    <property type="entry name" value="WH_DNA-bd_sf"/>
</dbReference>
<evidence type="ECO:0000256" key="2">
    <source>
        <dbReference type="ARBA" id="ARBA00023015"/>
    </source>
</evidence>
<dbReference type="InterPro" id="IPR036388">
    <property type="entry name" value="WH-like_DNA-bd_sf"/>
</dbReference>
<protein>
    <submittedName>
        <fullName evidence="6">LysR family transcriptional regulator</fullName>
    </submittedName>
</protein>
<dbReference type="CDD" id="cd08471">
    <property type="entry name" value="PBP2_CrgA_like_2"/>
    <property type="match status" value="1"/>
</dbReference>
<dbReference type="Proteomes" id="UP000676409">
    <property type="component" value="Chromosome"/>
</dbReference>
<gene>
    <name evidence="6" type="ORF">KCG34_16735</name>
</gene>
<keyword evidence="4" id="KW-0804">Transcription</keyword>
<evidence type="ECO:0000256" key="4">
    <source>
        <dbReference type="ARBA" id="ARBA00023163"/>
    </source>
</evidence>
<reference evidence="6" key="1">
    <citation type="submission" date="2021-04" db="EMBL/GenBank/DDBJ databases">
        <title>The complete genome sequence of Caulobacter sp. S6.</title>
        <authorList>
            <person name="Tang Y."/>
            <person name="Ouyang W."/>
            <person name="Liu Q."/>
            <person name="Huang B."/>
            <person name="Guo Z."/>
            <person name="Lei P."/>
        </authorList>
    </citation>
    <scope>NUCLEOTIDE SEQUENCE</scope>
    <source>
        <strain evidence="6">S6</strain>
    </source>
</reference>
<sequence length="298" mass="32219">MDRLDAVATFVAVAEEGSFVAGARRLGRSATAVSRAVAALEDRLATRLLTRTTRAVALTEFGERYLDQARRAVAEFDRLERAGAAERAEIAGPITLTAPEMFGRLHILPVVLAYMRAYPKVEVTLLLLNRVVSFVDEGIDLGLRIAQLPDSGLVARRIGATRRVICASPDYLDRFGAPARPEDLADHQTIALIRDRATAQAWRFAGPDGPVSVQIRPRLAVNTVQAGLDAAAAGGGLIRAMCYQTEALEAEGRLVRVLAGLEPPPLPIQLVYPSGRYLPQKLRLFIDMAADALAGRFA</sequence>
<dbReference type="KEGG" id="caul:KCG34_16735"/>
<dbReference type="AlphaFoldDB" id="A0A975FWE4"/>
<dbReference type="Pfam" id="PF00126">
    <property type="entry name" value="HTH_1"/>
    <property type="match status" value="1"/>
</dbReference>
<keyword evidence="2" id="KW-0805">Transcription regulation</keyword>
<evidence type="ECO:0000313" key="6">
    <source>
        <dbReference type="EMBL" id="QUD86713.1"/>
    </source>
</evidence>
<dbReference type="PANTHER" id="PTHR30537:SF5">
    <property type="entry name" value="HTH-TYPE TRANSCRIPTIONAL ACTIVATOR TTDR-RELATED"/>
    <property type="match status" value="1"/>
</dbReference>
<dbReference type="GO" id="GO:0043565">
    <property type="term" value="F:sequence-specific DNA binding"/>
    <property type="evidence" value="ECO:0007669"/>
    <property type="project" value="TreeGrafter"/>
</dbReference>
<keyword evidence="7" id="KW-1185">Reference proteome</keyword>
<comment type="similarity">
    <text evidence="1">Belongs to the LysR transcriptional regulatory family.</text>
</comment>
<dbReference type="SUPFAM" id="SSF53850">
    <property type="entry name" value="Periplasmic binding protein-like II"/>
    <property type="match status" value="1"/>
</dbReference>
<accession>A0A975FWE4</accession>
<keyword evidence="3" id="KW-0238">DNA-binding</keyword>
<dbReference type="EMBL" id="CP073078">
    <property type="protein sequence ID" value="QUD86713.1"/>
    <property type="molecule type" value="Genomic_DNA"/>
</dbReference>
<evidence type="ECO:0000259" key="5">
    <source>
        <dbReference type="PROSITE" id="PS50931"/>
    </source>
</evidence>
<dbReference type="SUPFAM" id="SSF46785">
    <property type="entry name" value="Winged helix' DNA-binding domain"/>
    <property type="match status" value="1"/>
</dbReference>
<dbReference type="Gene3D" id="3.40.190.290">
    <property type="match status" value="1"/>
</dbReference>